<protein>
    <submittedName>
        <fullName evidence="1">Uncharacterized protein</fullName>
    </submittedName>
</protein>
<proteinExistence type="predicted"/>
<evidence type="ECO:0000313" key="2">
    <source>
        <dbReference type="Proteomes" id="UP000798662"/>
    </source>
</evidence>
<organism evidence="1 2">
    <name type="scientific">Pyropia yezoensis</name>
    <name type="common">Susabi-nori</name>
    <name type="synonym">Porphyra yezoensis</name>
    <dbReference type="NCBI Taxonomy" id="2788"/>
    <lineage>
        <taxon>Eukaryota</taxon>
        <taxon>Rhodophyta</taxon>
        <taxon>Bangiophyceae</taxon>
        <taxon>Bangiales</taxon>
        <taxon>Bangiaceae</taxon>
        <taxon>Pyropia</taxon>
    </lineage>
</organism>
<evidence type="ECO:0000313" key="1">
    <source>
        <dbReference type="EMBL" id="KAK1868921.1"/>
    </source>
</evidence>
<gene>
    <name evidence="1" type="ORF">I4F81_011403</name>
</gene>
<dbReference type="Proteomes" id="UP000798662">
    <property type="component" value="Chromosome 3"/>
</dbReference>
<reference evidence="1" key="1">
    <citation type="submission" date="2019-11" db="EMBL/GenBank/DDBJ databases">
        <title>Nori genome reveals adaptations in red seaweeds to the harsh intertidal environment.</title>
        <authorList>
            <person name="Wang D."/>
            <person name="Mao Y."/>
        </authorList>
    </citation>
    <scope>NUCLEOTIDE SEQUENCE</scope>
    <source>
        <tissue evidence="1">Gametophyte</tissue>
    </source>
</reference>
<name>A0ACC3CF78_PYRYE</name>
<sequence>MVARVRRILELEPSGEDDGTNKRASRVRVRGRFSQLRLLPTAAQLREVLRVAFDDASRVRHFFLTRQPPRDLVKWDYVRGSGSDGIRRYRNSDGDEKRLQGYNNRYWEAASPVEEDSSFDEDDDGIYYGNSNAETEGCYAPAVEDPAALQELIANSHSYLEHDDGTDERRILAVCFDPVGSIQRAIDVAACPGPSSAADAVSTPAVVTFAADGGKIRGKLVTAFTAAVAWTHLQHGRTDLIPLAYSLSGEKQVDELVGKKVRVMLQEVVTAKISYPVYGLEADAVASSGADPPPAPRVQLTICKEIQVCANFSMSHWIHGLTGNSDMWRCVSRAACDVADYGRPSRRLDSLNDRSVEVVSEQWHVAILTFATWAVTTHKKRVVFFNGEALLPCPTCKNHLTLSDRSNMTTGVLYCQHTAKCRRAALPVYVLHSIAKTPFDDALNAARTACGGVRGYPLLRGMSSRIQLPVLHCTGNLAKVLCHFTKACLPEVLQERARCTLLAITGKGDMDAIYLREFRELVAHGAALPDIFSSDLDPVFVIILQLCQLVNAAWGASLADEDAAARDGAAAITRIAASIMGPLYQEVKPLDPETKDTKVFSLYLHAPIAHLHHQVGSNRAAVAYVSDDVMEGHVRGVGRYTYNHGNNACQAALLSDLAGLCDATIKFSTPRSHPSSLVFTKYVRVCACWKTLGVRGVDYYAALATIAEDTPALSLERREGGDELFVTLSLHDRVDINKIRPLDASGQPVRGKKEVLRRSLKRRQEVIIACFCGRLTNRRTSAIIELARRRQAAARVQAAATQAAAAHTSDAVAAPPSPGVGARGRRGSFPREDDQSMATSADGPSAGSSAGSSAGLSAEGEGGALPSDSSDGEPASTSRACAAQAAGRATRVPISTTIKRDIPPLWHLRLCCPMEAAYAAVLPVVGGDAADPSPEAMDAGLRKYITVLQCLLMRTKTMEFARWCAGAKVGPHVIVEAAETMLQRLTEQRLRQVHLLDQSTSMAI</sequence>
<comment type="caution">
    <text evidence="1">The sequence shown here is derived from an EMBL/GenBank/DDBJ whole genome shotgun (WGS) entry which is preliminary data.</text>
</comment>
<dbReference type="EMBL" id="CM020620">
    <property type="protein sequence ID" value="KAK1868921.1"/>
    <property type="molecule type" value="Genomic_DNA"/>
</dbReference>
<keyword evidence="2" id="KW-1185">Reference proteome</keyword>
<accession>A0ACC3CF78</accession>